<organism evidence="8 9">
    <name type="scientific">Sphingobacterium tabacisoli</name>
    <dbReference type="NCBI Taxonomy" id="2044855"/>
    <lineage>
        <taxon>Bacteria</taxon>
        <taxon>Pseudomonadati</taxon>
        <taxon>Bacteroidota</taxon>
        <taxon>Sphingobacteriia</taxon>
        <taxon>Sphingobacteriales</taxon>
        <taxon>Sphingobacteriaceae</taxon>
        <taxon>Sphingobacterium</taxon>
    </lineage>
</organism>
<evidence type="ECO:0000259" key="7">
    <source>
        <dbReference type="Pfam" id="PF14322"/>
    </source>
</evidence>
<evidence type="ECO:0000259" key="6">
    <source>
        <dbReference type="Pfam" id="PF07980"/>
    </source>
</evidence>
<dbReference type="Pfam" id="PF14322">
    <property type="entry name" value="SusD-like_3"/>
    <property type="match status" value="1"/>
</dbReference>
<evidence type="ECO:0000256" key="1">
    <source>
        <dbReference type="ARBA" id="ARBA00004442"/>
    </source>
</evidence>
<evidence type="ECO:0000313" key="9">
    <source>
        <dbReference type="Proteomes" id="UP001597440"/>
    </source>
</evidence>
<reference evidence="9" key="1">
    <citation type="journal article" date="2019" name="Int. J. Syst. Evol. Microbiol.">
        <title>The Global Catalogue of Microorganisms (GCM) 10K type strain sequencing project: providing services to taxonomists for standard genome sequencing and annotation.</title>
        <authorList>
            <consortium name="The Broad Institute Genomics Platform"/>
            <consortium name="The Broad Institute Genome Sequencing Center for Infectious Disease"/>
            <person name="Wu L."/>
            <person name="Ma J."/>
        </authorList>
    </citation>
    <scope>NUCLEOTIDE SEQUENCE [LARGE SCALE GENOMIC DNA]</scope>
    <source>
        <strain evidence="9">KCTC 52298</strain>
    </source>
</reference>
<dbReference type="Pfam" id="PF07980">
    <property type="entry name" value="SusD_RagB"/>
    <property type="match status" value="1"/>
</dbReference>
<evidence type="ECO:0000256" key="4">
    <source>
        <dbReference type="ARBA" id="ARBA00023136"/>
    </source>
</evidence>
<sequence>MGPNFKNRWKAVLGVFFLLHVGCSRLLDIDLPKNEITDNNVFTDSVNASAAISGVYVAMMQAYSLDFCSGGMTAFPGMSADEIGQTASNSNDEFFVNTISSTNSTVSYLWTSAYRYLYAVHACMEGIANSGTITAEQKASLLAEARFVRAYINFYLVNIFGGVPIVLGTDYKVNSVLPRSSEQEVYDLIKEDLSYCKEVFSKNKKNIKRPGYYATLALLARVYLYEKNYVAAVELTTEVIDKGGFNLESTPERVFEQNSNETIWALMPVIADRATWEGYYFVPARATTVPRYIVTDGLLNSFDLDDKRKLAWIGTSTVRNVKYHFPNKYRQYTPAAQKEWYVMLRLAEQYLIRAESKTHLSNFDEARSDINYIRQRAGIPYFHSVDDKDIVLREIEAQRKLELMCEWGHRWLDLKRTGRADAVLSAIKSKWNSWDVWYPIPQDEITNNPKMEQNLNYR</sequence>
<dbReference type="InterPro" id="IPR012944">
    <property type="entry name" value="SusD_RagB_dom"/>
</dbReference>
<dbReference type="InterPro" id="IPR011990">
    <property type="entry name" value="TPR-like_helical_dom_sf"/>
</dbReference>
<dbReference type="RefSeq" id="WP_210355995.1">
    <property type="nucleotide sequence ID" value="NZ_JAEQMU010000006.1"/>
</dbReference>
<accession>A0ABW5KZ30</accession>
<comment type="similarity">
    <text evidence="2">Belongs to the SusD family.</text>
</comment>
<protein>
    <submittedName>
        <fullName evidence="8">RagB/SusD family nutrient uptake outer membrane protein</fullName>
    </submittedName>
</protein>
<evidence type="ECO:0000256" key="3">
    <source>
        <dbReference type="ARBA" id="ARBA00022729"/>
    </source>
</evidence>
<keyword evidence="4" id="KW-0472">Membrane</keyword>
<evidence type="ECO:0000313" key="8">
    <source>
        <dbReference type="EMBL" id="MFD2554204.1"/>
    </source>
</evidence>
<feature type="domain" description="RagB/SusD" evidence="6">
    <location>
        <begin position="320"/>
        <end position="457"/>
    </location>
</feature>
<comment type="subcellular location">
    <subcellularLocation>
        <location evidence="1">Cell outer membrane</location>
    </subcellularLocation>
</comment>
<keyword evidence="9" id="KW-1185">Reference proteome</keyword>
<gene>
    <name evidence="8" type="ORF">ACFSQW_07375</name>
</gene>
<evidence type="ECO:0000256" key="2">
    <source>
        <dbReference type="ARBA" id="ARBA00006275"/>
    </source>
</evidence>
<dbReference type="Proteomes" id="UP001597440">
    <property type="component" value="Unassembled WGS sequence"/>
</dbReference>
<dbReference type="SUPFAM" id="SSF48452">
    <property type="entry name" value="TPR-like"/>
    <property type="match status" value="1"/>
</dbReference>
<keyword evidence="3" id="KW-0732">Signal</keyword>
<dbReference type="Gene3D" id="1.25.40.390">
    <property type="match status" value="1"/>
</dbReference>
<proteinExistence type="inferred from homology"/>
<comment type="caution">
    <text evidence="8">The sequence shown here is derived from an EMBL/GenBank/DDBJ whole genome shotgun (WGS) entry which is preliminary data.</text>
</comment>
<feature type="domain" description="SusD-like N-terminal" evidence="7">
    <location>
        <begin position="46"/>
        <end position="224"/>
    </location>
</feature>
<keyword evidence="5" id="KW-0998">Cell outer membrane</keyword>
<name>A0ABW5KZ30_9SPHI</name>
<dbReference type="EMBL" id="JBHULD010000008">
    <property type="protein sequence ID" value="MFD2554204.1"/>
    <property type="molecule type" value="Genomic_DNA"/>
</dbReference>
<evidence type="ECO:0000256" key="5">
    <source>
        <dbReference type="ARBA" id="ARBA00023237"/>
    </source>
</evidence>
<dbReference type="CDD" id="cd08977">
    <property type="entry name" value="SusD"/>
    <property type="match status" value="1"/>
</dbReference>
<dbReference type="InterPro" id="IPR033985">
    <property type="entry name" value="SusD-like_N"/>
</dbReference>